<sequence>MRYRPELGRIHRRRLLSGIAGAGVAAIAGCLGDETDVPEARAIEQGQSCDNCDMTITAQPGPAGQAYYLDNPPAALPDGRGDGIARFCSSWCTYTYVLEHDSEPAGVYTTDYSAVEYDIRDDGGTPVLSAHLDAADFAKADSLTYVVGSDVQGAMGGSLVGFSEESDAETFTDTYGGSLTTHSDITLETVRTL</sequence>
<evidence type="ECO:0000313" key="2">
    <source>
        <dbReference type="Proteomes" id="UP000198856"/>
    </source>
</evidence>
<dbReference type="PROSITE" id="PS51257">
    <property type="entry name" value="PROKAR_LIPOPROTEIN"/>
    <property type="match status" value="1"/>
</dbReference>
<dbReference type="PANTHER" id="PTHR41247">
    <property type="entry name" value="HTH-TYPE TRANSCRIPTIONAL REPRESSOR YCNK"/>
    <property type="match status" value="1"/>
</dbReference>
<dbReference type="Gene3D" id="3.30.70.2050">
    <property type="match status" value="1"/>
</dbReference>
<dbReference type="AlphaFoldDB" id="A0A1G8ZIB2"/>
<dbReference type="OrthoDB" id="162738at2157"/>
<gene>
    <name evidence="1" type="ORF">SAMN05216226_1256</name>
</gene>
<dbReference type="PROSITE" id="PS51318">
    <property type="entry name" value="TAT"/>
    <property type="match status" value="1"/>
</dbReference>
<organism evidence="1 2">
    <name type="scientific">Halovenus aranensis</name>
    <dbReference type="NCBI Taxonomy" id="890420"/>
    <lineage>
        <taxon>Archaea</taxon>
        <taxon>Methanobacteriati</taxon>
        <taxon>Methanobacteriota</taxon>
        <taxon>Stenosarchaea group</taxon>
        <taxon>Halobacteria</taxon>
        <taxon>Halobacteriales</taxon>
        <taxon>Haloarculaceae</taxon>
        <taxon>Halovenus</taxon>
    </lineage>
</organism>
<dbReference type="RefSeq" id="WP_092704776.1">
    <property type="nucleotide sequence ID" value="NZ_FNFC01000025.1"/>
</dbReference>
<dbReference type="EMBL" id="FNFC01000025">
    <property type="protein sequence ID" value="SDK14862.1"/>
    <property type="molecule type" value="Genomic_DNA"/>
</dbReference>
<reference evidence="1 2" key="1">
    <citation type="submission" date="2016-10" db="EMBL/GenBank/DDBJ databases">
        <authorList>
            <person name="de Groot N.N."/>
        </authorList>
    </citation>
    <scope>NUCLEOTIDE SEQUENCE [LARGE SCALE GENOMIC DNA]</scope>
    <source>
        <strain evidence="1 2">IBRC-M10015</strain>
    </source>
</reference>
<dbReference type="InterPro" id="IPR006311">
    <property type="entry name" value="TAT_signal"/>
</dbReference>
<dbReference type="InterPro" id="IPR008719">
    <property type="entry name" value="N2O_reductase_NosL"/>
</dbReference>
<dbReference type="Pfam" id="PF05573">
    <property type="entry name" value="NosL"/>
    <property type="match status" value="1"/>
</dbReference>
<evidence type="ECO:0000313" key="1">
    <source>
        <dbReference type="EMBL" id="SDK14862.1"/>
    </source>
</evidence>
<name>A0A1G8ZIB2_9EURY</name>
<accession>A0A1G8ZIB2</accession>
<keyword evidence="2" id="KW-1185">Reference proteome</keyword>
<dbReference type="SUPFAM" id="SSF160387">
    <property type="entry name" value="NosL/MerB-like"/>
    <property type="match status" value="1"/>
</dbReference>
<dbReference type="PANTHER" id="PTHR41247:SF1">
    <property type="entry name" value="HTH-TYPE TRANSCRIPTIONAL REPRESSOR YCNK"/>
    <property type="match status" value="1"/>
</dbReference>
<proteinExistence type="predicted"/>
<protein>
    <submittedName>
        <fullName evidence="1">Nitrous oxide reductase accessory protein NosL</fullName>
    </submittedName>
</protein>
<dbReference type="STRING" id="890420.SAMN05216226_1256"/>
<dbReference type="Proteomes" id="UP000198856">
    <property type="component" value="Unassembled WGS sequence"/>
</dbReference>